<evidence type="ECO:0000313" key="2">
    <source>
        <dbReference type="EMBL" id="SNR68778.1"/>
    </source>
</evidence>
<dbReference type="Proteomes" id="UP000198412">
    <property type="component" value="Unassembled WGS sequence"/>
</dbReference>
<evidence type="ECO:0000313" key="3">
    <source>
        <dbReference type="Proteomes" id="UP000198412"/>
    </source>
</evidence>
<dbReference type="RefSeq" id="WP_089378757.1">
    <property type="nucleotide sequence ID" value="NZ_FZNX01000004.1"/>
</dbReference>
<protein>
    <recommendedName>
        <fullName evidence="1">Conjugative transposon TraM C-terminal domain-containing protein</fullName>
    </recommendedName>
</protein>
<keyword evidence="3" id="KW-1185">Reference proteome</keyword>
<proteinExistence type="predicted"/>
<dbReference type="Pfam" id="PF12508">
    <property type="entry name" value="Transposon_TraM"/>
    <property type="match status" value="1"/>
</dbReference>
<accession>A0A238YD93</accession>
<evidence type="ECO:0000259" key="1">
    <source>
        <dbReference type="Pfam" id="PF12508"/>
    </source>
</evidence>
<name>A0A238YD93_9FLAO</name>
<dbReference type="EMBL" id="FZNX01000004">
    <property type="protein sequence ID" value="SNR68778.1"/>
    <property type="molecule type" value="Genomic_DNA"/>
</dbReference>
<gene>
    <name evidence="2" type="ORF">SAMN04488111_2470</name>
</gene>
<dbReference type="InterPro" id="IPR055407">
    <property type="entry name" value="TraM_C"/>
</dbReference>
<feature type="domain" description="Conjugative transposon TraM C-terminal" evidence="1">
    <location>
        <begin position="174"/>
        <end position="305"/>
    </location>
</feature>
<sequence length="311" mass="35525">MKVEKNKIVFVAIILCVVLFIGSYAVIKFSEDEEPTIENNQIPIPTLKDEQKEYDSKLEALNDLKETRQINAPSMYDERLLDSMGVFDSDLLTKEKMRLVDSIYNQGRISYSDRSYRKPEISNPIKEIQIDTIETIKTNKTIHIKQLALEHQLFFASVPKKEEVPMIAPTDSNIYVTVDGAQTVKKNYRLKMRLLNDALIGGRIIPENTNIYGFVSFKPNRVIIAITNINHRPILLKAFDLQDGNEGIYIENSFQAEARQEVVGDIVDDINIAGVPQVSGVKKIFQRTNKNVKVTISDNYKLILKPLKETY</sequence>
<dbReference type="OrthoDB" id="1409065at2"/>
<dbReference type="AlphaFoldDB" id="A0A238YD93"/>
<reference evidence="3" key="1">
    <citation type="submission" date="2017-06" db="EMBL/GenBank/DDBJ databases">
        <authorList>
            <person name="Varghese N."/>
            <person name="Submissions S."/>
        </authorList>
    </citation>
    <scope>NUCLEOTIDE SEQUENCE [LARGE SCALE GENOMIC DNA]</scope>
    <source>
        <strain evidence="3">DSM 27993</strain>
    </source>
</reference>
<organism evidence="2 3">
    <name type="scientific">Lutibacter flavus</name>
    <dbReference type="NCBI Taxonomy" id="691689"/>
    <lineage>
        <taxon>Bacteria</taxon>
        <taxon>Pseudomonadati</taxon>
        <taxon>Bacteroidota</taxon>
        <taxon>Flavobacteriia</taxon>
        <taxon>Flavobacteriales</taxon>
        <taxon>Flavobacteriaceae</taxon>
        <taxon>Lutibacter</taxon>
    </lineage>
</organism>